<reference evidence="3" key="1">
    <citation type="submission" date="2016-10" db="EMBL/GenBank/DDBJ databases">
        <authorList>
            <person name="Varghese N."/>
            <person name="Submissions S."/>
        </authorList>
    </citation>
    <scope>NUCLEOTIDE SEQUENCE [LARGE SCALE GENOMIC DNA]</scope>
    <source>
        <strain>GEY</strain>
        <strain evidence="3">DSM 9560</strain>
    </source>
</reference>
<dbReference type="EMBL" id="FONY01000002">
    <property type="protein sequence ID" value="SFE51667.1"/>
    <property type="molecule type" value="Genomic_DNA"/>
</dbReference>
<dbReference type="RefSeq" id="WP_091539019.1">
    <property type="nucleotide sequence ID" value="NZ_FONY01000002.1"/>
</dbReference>
<organism evidence="2 3">
    <name type="scientific">Thermoflexibacter ruber</name>
    <dbReference type="NCBI Taxonomy" id="1003"/>
    <lineage>
        <taxon>Bacteria</taxon>
        <taxon>Pseudomonadati</taxon>
        <taxon>Bacteroidota</taxon>
        <taxon>Cytophagia</taxon>
        <taxon>Cytophagales</taxon>
        <taxon>Thermoflexibacteraceae</taxon>
        <taxon>Thermoflexibacter</taxon>
    </lineage>
</organism>
<dbReference type="OrthoDB" id="9803532at2"/>
<keyword evidence="3" id="KW-1185">Reference proteome</keyword>
<dbReference type="STRING" id="1003.SAMN04488541_1002151"/>
<gene>
    <name evidence="2" type="ORF">SAMN04488541_1002151</name>
</gene>
<accession>A0A1I2B6R2</accession>
<dbReference type="Pfam" id="PF04168">
    <property type="entry name" value="Alpha-E"/>
    <property type="match status" value="1"/>
</dbReference>
<evidence type="ECO:0000313" key="3">
    <source>
        <dbReference type="Proteomes" id="UP000199513"/>
    </source>
</evidence>
<dbReference type="AlphaFoldDB" id="A0A1I2B6R2"/>
<dbReference type="PANTHER" id="PTHR34595:SF7">
    <property type="entry name" value="SLL1039 PROTEIN"/>
    <property type="match status" value="1"/>
</dbReference>
<name>A0A1I2B6R2_9BACT</name>
<protein>
    <submittedName>
        <fullName evidence="2">Uncharacterized conserved protein, Alpha-E superfamily</fullName>
    </submittedName>
</protein>
<sequence length="317" mass="37138">MLSRVANSIYWINRYIERAENYARFVGVNTSLALDTANIPDAMQWMPLVATTADEELFKELYGEPTQENVFNFLIFDDRNFNSVYSCVMNARENARTIRENISIEMWEHINGFYYLVRNAAKNRHNIFPSSREFLKEVVQGSQLLMGIEDSTISHTEGWHFGKLGRYIERADKTARILDVKYFLLLPSIEEVGSVLDMIQWSSVLKSVSAFMMYRRTYGQLFPQKIIEFLILDRYFPRSVYYCTVNAQHILKSILKSHRGSIKTPAMKKLAMLSSELYYTNVKEIIKFGMHEYIDRLQTIINEVNDNIHETFFAMKN</sequence>
<evidence type="ECO:0000313" key="2">
    <source>
        <dbReference type="EMBL" id="SFE51667.1"/>
    </source>
</evidence>
<dbReference type="Proteomes" id="UP000199513">
    <property type="component" value="Unassembled WGS sequence"/>
</dbReference>
<dbReference type="InterPro" id="IPR007296">
    <property type="entry name" value="DUF403"/>
</dbReference>
<proteinExistence type="predicted"/>
<evidence type="ECO:0000259" key="1">
    <source>
        <dbReference type="Pfam" id="PF04168"/>
    </source>
</evidence>
<dbReference type="InterPro" id="IPR051680">
    <property type="entry name" value="ATP-dep_Glu-Cys_Ligase-2"/>
</dbReference>
<feature type="domain" description="DUF403" evidence="1">
    <location>
        <begin position="1"/>
        <end position="313"/>
    </location>
</feature>
<dbReference type="PANTHER" id="PTHR34595">
    <property type="entry name" value="BLR5612 PROTEIN"/>
    <property type="match status" value="1"/>
</dbReference>